<dbReference type="RefSeq" id="WP_189192480.1">
    <property type="nucleotide sequence ID" value="NZ_BMMM01000033.1"/>
</dbReference>
<feature type="domain" description="SGNH hydrolase-type esterase" evidence="2">
    <location>
        <begin position="214"/>
        <end position="399"/>
    </location>
</feature>
<accession>A0A917YFW0</accession>
<comment type="caution">
    <text evidence="3">The sequence shown here is derived from an EMBL/GenBank/DDBJ whole genome shotgun (WGS) entry which is preliminary data.</text>
</comment>
<feature type="chain" id="PRO_5037978564" evidence="1">
    <location>
        <begin position="28"/>
        <end position="411"/>
    </location>
</feature>
<proteinExistence type="predicted"/>
<protein>
    <submittedName>
        <fullName evidence="3">SGNH hydrolase</fullName>
    </submittedName>
</protein>
<reference evidence="3 4" key="1">
    <citation type="journal article" date="2014" name="Int. J. Syst. Evol. Microbiol.">
        <title>Complete genome sequence of Corynebacterium casei LMG S-19264T (=DSM 44701T), isolated from a smear-ripened cheese.</title>
        <authorList>
            <consortium name="US DOE Joint Genome Institute (JGI-PGF)"/>
            <person name="Walter F."/>
            <person name="Albersmeier A."/>
            <person name="Kalinowski J."/>
            <person name="Ruckert C."/>
        </authorList>
    </citation>
    <scope>NUCLEOTIDE SEQUENCE [LARGE SCALE GENOMIC DNA]</scope>
    <source>
        <strain evidence="3 4">CGMCC 4.7111</strain>
    </source>
</reference>
<organism evidence="3 4">
    <name type="scientific">Streptomyces albiflavescens</name>
    <dbReference type="NCBI Taxonomy" id="1623582"/>
    <lineage>
        <taxon>Bacteria</taxon>
        <taxon>Bacillati</taxon>
        <taxon>Actinomycetota</taxon>
        <taxon>Actinomycetes</taxon>
        <taxon>Kitasatosporales</taxon>
        <taxon>Streptomycetaceae</taxon>
        <taxon>Streptomyces</taxon>
    </lineage>
</organism>
<keyword evidence="3" id="KW-0378">Hydrolase</keyword>
<dbReference type="EMBL" id="BMMM01000033">
    <property type="protein sequence ID" value="GGN95423.1"/>
    <property type="molecule type" value="Genomic_DNA"/>
</dbReference>
<keyword evidence="1" id="KW-0732">Signal</keyword>
<evidence type="ECO:0000313" key="4">
    <source>
        <dbReference type="Proteomes" id="UP000600365"/>
    </source>
</evidence>
<evidence type="ECO:0000256" key="1">
    <source>
        <dbReference type="SAM" id="SignalP"/>
    </source>
</evidence>
<dbReference type="Gene3D" id="3.40.50.1110">
    <property type="entry name" value="SGNH hydrolase"/>
    <property type="match status" value="1"/>
</dbReference>
<evidence type="ECO:0000313" key="3">
    <source>
        <dbReference type="EMBL" id="GGN95423.1"/>
    </source>
</evidence>
<dbReference type="PANTHER" id="PTHR43784:SF2">
    <property type="entry name" value="GDSL-LIKE LIPASE_ACYLHYDROLASE, PUTATIVE (AFU_ORTHOLOGUE AFUA_2G00820)-RELATED"/>
    <property type="match status" value="1"/>
</dbReference>
<feature type="signal peptide" evidence="1">
    <location>
        <begin position="1"/>
        <end position="27"/>
    </location>
</feature>
<dbReference type="Pfam" id="PF13472">
    <property type="entry name" value="Lipase_GDSL_2"/>
    <property type="match status" value="1"/>
</dbReference>
<dbReference type="GO" id="GO:0016787">
    <property type="term" value="F:hydrolase activity"/>
    <property type="evidence" value="ECO:0007669"/>
    <property type="project" value="UniProtKB-KW"/>
</dbReference>
<dbReference type="AlphaFoldDB" id="A0A917YFW0"/>
<dbReference type="CDD" id="cd01830">
    <property type="entry name" value="XynE_like"/>
    <property type="match status" value="1"/>
</dbReference>
<dbReference type="Proteomes" id="UP000600365">
    <property type="component" value="Unassembled WGS sequence"/>
</dbReference>
<gene>
    <name evidence="3" type="ORF">GCM10011579_095950</name>
</gene>
<name>A0A917YFW0_9ACTN</name>
<sequence>MTRAIKDRHLLAALVTSLVLTPPTALAESVPGRAASTPSQTWTGTWEAAASGTARALPGASIRNVVHTSVGGHAARVRLSNRLGRLPLQLDAVTLALQRRGAPGSPWAVPGSIRTVTFAGARSVTIRVGRDLVSDPVALQVPADANLLISLHTPADSGPATYHRSALQANFLARKGNRTAEESGAAYTATLRNWYYVTGVDVLGSAVVGSVVTLGDSITDGTGSTFSANHRWPDRLADRLRALPPYRRLGVLNAGIAGNRVLLDGRGPRALSRLDADVFSRAGVRAMIVMEGINDIKGTPEQTDPGAIEDAYRRIVRRAHARGIRVIGATLTPYGGHAAYTAAREAVRQSVNAVIRTRGLFDAVADFDATVRDPSHPHRILPAYDPGDHLHFNDAGMKAMADRIDLTTLAP</sequence>
<dbReference type="PANTHER" id="PTHR43784">
    <property type="entry name" value="GDSL-LIKE LIPASE/ACYLHYDROLASE, PUTATIVE (AFU_ORTHOLOGUE AFUA_2G00820)-RELATED"/>
    <property type="match status" value="1"/>
</dbReference>
<dbReference type="InterPro" id="IPR053140">
    <property type="entry name" value="GDSL_Rv0518-like"/>
</dbReference>
<dbReference type="InterPro" id="IPR013830">
    <property type="entry name" value="SGNH_hydro"/>
</dbReference>
<keyword evidence="4" id="KW-1185">Reference proteome</keyword>
<dbReference type="InterPro" id="IPR036514">
    <property type="entry name" value="SGNH_hydro_sf"/>
</dbReference>
<dbReference type="SUPFAM" id="SSF52266">
    <property type="entry name" value="SGNH hydrolase"/>
    <property type="match status" value="1"/>
</dbReference>
<evidence type="ECO:0000259" key="2">
    <source>
        <dbReference type="Pfam" id="PF13472"/>
    </source>
</evidence>